<keyword evidence="2" id="KW-1185">Reference proteome</keyword>
<dbReference type="RefSeq" id="WP_282765320.1">
    <property type="nucleotide sequence ID" value="NZ_JASCTH010000029.1"/>
</dbReference>
<protein>
    <submittedName>
        <fullName evidence="1">Uncharacterized protein</fullName>
    </submittedName>
</protein>
<gene>
    <name evidence="1" type="ORF">QLQ12_36290</name>
</gene>
<reference evidence="1 2" key="1">
    <citation type="submission" date="2023-05" db="EMBL/GenBank/DDBJ databases">
        <title>Actinoplanes sp. NEAU-A12 genome sequencing.</title>
        <authorList>
            <person name="Wang Z.-S."/>
        </authorList>
    </citation>
    <scope>NUCLEOTIDE SEQUENCE [LARGE SCALE GENOMIC DNA]</scope>
    <source>
        <strain evidence="1 2">NEAU-A12</strain>
    </source>
</reference>
<evidence type="ECO:0000313" key="2">
    <source>
        <dbReference type="Proteomes" id="UP001241758"/>
    </source>
</evidence>
<dbReference type="Proteomes" id="UP001241758">
    <property type="component" value="Unassembled WGS sequence"/>
</dbReference>
<proteinExistence type="predicted"/>
<evidence type="ECO:0000313" key="1">
    <source>
        <dbReference type="EMBL" id="MDI6104065.1"/>
    </source>
</evidence>
<dbReference type="EMBL" id="JASCTH010000029">
    <property type="protein sequence ID" value="MDI6104065.1"/>
    <property type="molecule type" value="Genomic_DNA"/>
</dbReference>
<comment type="caution">
    <text evidence="1">The sequence shown here is derived from an EMBL/GenBank/DDBJ whole genome shotgun (WGS) entry which is preliminary data.</text>
</comment>
<accession>A0ABT6WWG5</accession>
<name>A0ABT6WWG5_9ACTN</name>
<organism evidence="1 2">
    <name type="scientific">Actinoplanes sandaracinus</name>
    <dbReference type="NCBI Taxonomy" id="3045177"/>
    <lineage>
        <taxon>Bacteria</taxon>
        <taxon>Bacillati</taxon>
        <taxon>Actinomycetota</taxon>
        <taxon>Actinomycetes</taxon>
        <taxon>Micromonosporales</taxon>
        <taxon>Micromonosporaceae</taxon>
        <taxon>Actinoplanes</taxon>
    </lineage>
</organism>
<sequence length="151" mass="16344">MTEDDVAESVIDRLLWALAAQLSTSTEPALTPDAIDALSNLSRAEAKLIFGQAGHLVHYGADTEALEALIHLITAVQRDEAPVDAAVKPGDQVRLVGELPESLAEYDETSLRETVFVVRYVSRAPTVEVQTDLTEDYLIETVPATALRLSS</sequence>